<dbReference type="Gene3D" id="3.40.50.1820">
    <property type="entry name" value="alpha/beta hydrolase"/>
    <property type="match status" value="1"/>
</dbReference>
<keyword evidence="3" id="KW-1185">Reference proteome</keyword>
<name>A0A1H3FLG9_9BACT</name>
<sequence length="337" mass="37093">MLGNRAAYPARVAVSAYTLCMKPPYQPDPLGPDFSQLVLPQLPDYEGPVQAVLVRYLPAPAAPAAGAVLYVHGLNDYFFQREMAGQYAAHGYHFFALDLRKYGRALLPHQRPNNVRDLREYDADLSAALVEIQAAGHTRLVLSGHSTGGLITALYAARHPGSFAALVLNSPFLALNQPWLRRKVVAPLAGALGRALPNLPLPAGLPDTYGQSLHQAYRGEWDYNLAWKPNHVFPVNAGWLGAILRGQRQVRHGLELPLPVLVLHSERSAGGRQWREEFRRADIVLNVADIRRLAPRLGPQVRLHALPGAVHDVLLSVPEVRAAAYAELFRWLAETVG</sequence>
<evidence type="ECO:0000313" key="2">
    <source>
        <dbReference type="EMBL" id="SDX91780.1"/>
    </source>
</evidence>
<dbReference type="GO" id="GO:0016787">
    <property type="term" value="F:hydrolase activity"/>
    <property type="evidence" value="ECO:0007669"/>
    <property type="project" value="UniProtKB-KW"/>
</dbReference>
<dbReference type="InterPro" id="IPR051044">
    <property type="entry name" value="MAG_DAG_Lipase"/>
</dbReference>
<evidence type="ECO:0000259" key="1">
    <source>
        <dbReference type="Pfam" id="PF12146"/>
    </source>
</evidence>
<dbReference type="EMBL" id="FNOV01000004">
    <property type="protein sequence ID" value="SDX91780.1"/>
    <property type="molecule type" value="Genomic_DNA"/>
</dbReference>
<feature type="domain" description="Serine aminopeptidase S33" evidence="1">
    <location>
        <begin position="64"/>
        <end position="314"/>
    </location>
</feature>
<evidence type="ECO:0000313" key="3">
    <source>
        <dbReference type="Proteomes" id="UP000199249"/>
    </source>
</evidence>
<dbReference type="STRING" id="651662.SAMN04488069_104131"/>
<dbReference type="OrthoDB" id="9801217at2"/>
<organism evidence="2 3">
    <name type="scientific">Hymenobacter psychrophilus</name>
    <dbReference type="NCBI Taxonomy" id="651662"/>
    <lineage>
        <taxon>Bacteria</taxon>
        <taxon>Pseudomonadati</taxon>
        <taxon>Bacteroidota</taxon>
        <taxon>Cytophagia</taxon>
        <taxon>Cytophagales</taxon>
        <taxon>Hymenobacteraceae</taxon>
        <taxon>Hymenobacter</taxon>
    </lineage>
</organism>
<dbReference type="Proteomes" id="UP000199249">
    <property type="component" value="Unassembled WGS sequence"/>
</dbReference>
<dbReference type="AlphaFoldDB" id="A0A1H3FLG9"/>
<dbReference type="SUPFAM" id="SSF53474">
    <property type="entry name" value="alpha/beta-Hydrolases"/>
    <property type="match status" value="1"/>
</dbReference>
<reference evidence="3" key="1">
    <citation type="submission" date="2016-10" db="EMBL/GenBank/DDBJ databases">
        <authorList>
            <person name="Varghese N."/>
            <person name="Submissions S."/>
        </authorList>
    </citation>
    <scope>NUCLEOTIDE SEQUENCE [LARGE SCALE GENOMIC DNA]</scope>
    <source>
        <strain evidence="3">CGMCC 1.8975</strain>
    </source>
</reference>
<keyword evidence="2" id="KW-0378">Hydrolase</keyword>
<dbReference type="InterPro" id="IPR022742">
    <property type="entry name" value="Hydrolase_4"/>
</dbReference>
<accession>A0A1H3FLG9</accession>
<dbReference type="PANTHER" id="PTHR11614">
    <property type="entry name" value="PHOSPHOLIPASE-RELATED"/>
    <property type="match status" value="1"/>
</dbReference>
<gene>
    <name evidence="2" type="ORF">SAMN04488069_104131</name>
</gene>
<proteinExistence type="predicted"/>
<dbReference type="Pfam" id="PF12146">
    <property type="entry name" value="Hydrolase_4"/>
    <property type="match status" value="1"/>
</dbReference>
<protein>
    <submittedName>
        <fullName evidence="2">Lysophospholipase, alpha-beta hydrolase superfamily</fullName>
    </submittedName>
</protein>
<dbReference type="InterPro" id="IPR029058">
    <property type="entry name" value="AB_hydrolase_fold"/>
</dbReference>